<name>A0A078KTS6_9FIRM</name>
<dbReference type="PANTHER" id="PTHR30615:SF8">
    <property type="entry name" value="UPF0047 PROTEIN C4A8.02C"/>
    <property type="match status" value="1"/>
</dbReference>
<dbReference type="Proteomes" id="UP000032431">
    <property type="component" value="Chromosome I"/>
</dbReference>
<protein>
    <recommendedName>
        <fullName evidence="4">Secondary thiamine-phosphate synthase enzyme</fullName>
    </recommendedName>
</protein>
<accession>A0A078KTS6</accession>
<dbReference type="KEGG" id="ccel:CCDG5_1410"/>
<proteinExistence type="inferred from homology"/>
<comment type="similarity">
    <text evidence="1">Belongs to the UPF0047 family.</text>
</comment>
<dbReference type="Gene3D" id="2.60.120.460">
    <property type="entry name" value="YjbQ-like"/>
    <property type="match status" value="1"/>
</dbReference>
<dbReference type="NCBIfam" id="TIGR00149">
    <property type="entry name" value="TIGR00149_YjbQ"/>
    <property type="match status" value="1"/>
</dbReference>
<dbReference type="InterPro" id="IPR001602">
    <property type="entry name" value="UPF0047_YjbQ-like"/>
</dbReference>
<dbReference type="OrthoDB" id="9801725at2"/>
<reference evidence="3" key="1">
    <citation type="submission" date="2014-07" db="EMBL/GenBank/DDBJ databases">
        <authorList>
            <person name="Wibberg D."/>
        </authorList>
    </citation>
    <scope>NUCLEOTIDE SEQUENCE [LARGE SCALE GENOMIC DNA]</scope>
    <source>
        <strain evidence="3">DG5</strain>
    </source>
</reference>
<evidence type="ECO:0000313" key="3">
    <source>
        <dbReference type="Proteomes" id="UP000032431"/>
    </source>
</evidence>
<dbReference type="STRING" id="29343.CCDG5_1410"/>
<dbReference type="HOGENOM" id="CLU_096980_1_1_9"/>
<evidence type="ECO:0000313" key="2">
    <source>
        <dbReference type="EMBL" id="CDZ24524.1"/>
    </source>
</evidence>
<dbReference type="InterPro" id="IPR035917">
    <property type="entry name" value="YjbQ-like_sf"/>
</dbReference>
<evidence type="ECO:0000256" key="1">
    <source>
        <dbReference type="ARBA" id="ARBA00005534"/>
    </source>
</evidence>
<dbReference type="PIRSF" id="PIRSF004681">
    <property type="entry name" value="UCP004681"/>
    <property type="match status" value="1"/>
</dbReference>
<dbReference type="SUPFAM" id="SSF111038">
    <property type="entry name" value="YjbQ-like"/>
    <property type="match status" value="1"/>
</dbReference>
<dbReference type="PATRIC" id="fig|29343.3.peg.1486"/>
<dbReference type="AlphaFoldDB" id="A0A078KTS6"/>
<dbReference type="EMBL" id="LM995447">
    <property type="protein sequence ID" value="CDZ24524.1"/>
    <property type="molecule type" value="Genomic_DNA"/>
</dbReference>
<keyword evidence="3" id="KW-1185">Reference proteome</keyword>
<dbReference type="PANTHER" id="PTHR30615">
    <property type="entry name" value="UNCHARACTERIZED PROTEIN YJBQ-RELATED"/>
    <property type="match status" value="1"/>
</dbReference>
<gene>
    <name evidence="2" type="ORF">CCDG5_1410</name>
</gene>
<sequence length="133" mass="14975">MANLKEFTLRTGKNGFYNITREIADFVRESHIDEGIAIVFCPHTTAGITINENADPDVTADMTYTLNRSFPKLPEYQHMEGNSDAHIKSTLTGAQTTVIITGGRLLLGTWQAIYFCEYDGPRTRHFYVKLIEG</sequence>
<organism evidence="2 3">
    <name type="scientific">[Clostridium] cellulosi</name>
    <dbReference type="NCBI Taxonomy" id="29343"/>
    <lineage>
        <taxon>Bacteria</taxon>
        <taxon>Bacillati</taxon>
        <taxon>Bacillota</taxon>
        <taxon>Clostridia</taxon>
        <taxon>Eubacteriales</taxon>
        <taxon>Oscillospiraceae</taxon>
        <taxon>Oscillospiraceae incertae sedis</taxon>
    </lineage>
</organism>
<dbReference type="Pfam" id="PF01894">
    <property type="entry name" value="YjbQ"/>
    <property type="match status" value="1"/>
</dbReference>
<evidence type="ECO:0008006" key="4">
    <source>
        <dbReference type="Google" id="ProtNLM"/>
    </source>
</evidence>